<dbReference type="Pfam" id="PF14559">
    <property type="entry name" value="TPR_19"/>
    <property type="match status" value="1"/>
</dbReference>
<dbReference type="EMBL" id="MLJW01000024">
    <property type="protein sequence ID" value="OIR09997.1"/>
    <property type="molecule type" value="Genomic_DNA"/>
</dbReference>
<keyword evidence="1" id="KW-0645">Protease</keyword>
<dbReference type="Gene3D" id="1.25.40.10">
    <property type="entry name" value="Tetratricopeptide repeat domain"/>
    <property type="match status" value="1"/>
</dbReference>
<reference evidence="1" key="1">
    <citation type="submission" date="2016-10" db="EMBL/GenBank/DDBJ databases">
        <title>Sequence of Gallionella enrichment culture.</title>
        <authorList>
            <person name="Poehlein A."/>
            <person name="Muehling M."/>
            <person name="Daniel R."/>
        </authorList>
    </citation>
    <scope>NUCLEOTIDE SEQUENCE</scope>
</reference>
<dbReference type="SMART" id="SM00028">
    <property type="entry name" value="TPR"/>
    <property type="match status" value="7"/>
</dbReference>
<dbReference type="Pfam" id="PF01075">
    <property type="entry name" value="Glyco_transf_9"/>
    <property type="match status" value="1"/>
</dbReference>
<dbReference type="InterPro" id="IPR011990">
    <property type="entry name" value="TPR-like_helical_dom_sf"/>
</dbReference>
<dbReference type="InterPro" id="IPR002201">
    <property type="entry name" value="Glyco_trans_9"/>
</dbReference>
<dbReference type="GO" id="GO:0006508">
    <property type="term" value="P:proteolysis"/>
    <property type="evidence" value="ECO:0007669"/>
    <property type="project" value="UniProtKB-KW"/>
</dbReference>
<dbReference type="Gene3D" id="3.40.50.2000">
    <property type="entry name" value="Glycogen Phosphorylase B"/>
    <property type="match status" value="1"/>
</dbReference>
<dbReference type="Pfam" id="PF13432">
    <property type="entry name" value="TPR_16"/>
    <property type="match status" value="2"/>
</dbReference>
<sequence>MRQGRGISQKPICGAGRGGCGFLGKAAGNWGKLPDMSTSFSGPRLPDFPLVADPVDPVDALLRKARARHEAGALAEAEPLYQAVLGRAPDHAETLHLLGVLKAQQGAFPLAVALIGRAIALAPDRAEFHNNIVPALMRLGRLPEAEAHVRKALALRPDFPSALNNLGTILLERHAAAEAEAAFRRALGLEPALLEARLGLGRALAGLGRAAEAEQALRAVLGERPRWPDALYALGRLLVQADRLVEAEPVLRLVLGEAPAHAEALTALGLVFAERGRPAEAEPLLREALRLQPGNPLFSCNLGQLLLSMGLWAEGWALTEARTRLAGAPPLPAFPCPPWRGEPLAGKSLLIWPEQGHGDMIQFCRYIPWLKAQGAARISVCCAPPLAPLLRGLEGLDGLYEQREGRQDLPAHDYWTLPLSLPGLTGALPERLPYLAADPGRTAAWAARLAALPAHRRKVGLAWKGSPLYGNDRFRSLPDLAPLAPLWSVPGLAFVSLQKGAGEDQAQTPPAAQPLLALGAEARDFADMAALIAGLDLVITVDTAIAHLAGALGKPCWVMLPARGTDWRWLRGHAATPWYPGVMSLFRQEPGESWEEVAQRLAAALRRCG</sequence>
<dbReference type="SUPFAM" id="SSF53756">
    <property type="entry name" value="UDP-Glycosyltransferase/glycogen phosphorylase"/>
    <property type="match status" value="1"/>
</dbReference>
<dbReference type="InterPro" id="IPR019734">
    <property type="entry name" value="TPR_rpt"/>
</dbReference>
<dbReference type="InterPro" id="IPR052943">
    <property type="entry name" value="TMTC_O-mannosyl-trnsfr"/>
</dbReference>
<dbReference type="PANTHER" id="PTHR44809">
    <property type="match status" value="1"/>
</dbReference>
<proteinExistence type="predicted"/>
<gene>
    <name evidence="1" type="primary">bepA_12</name>
    <name evidence="1" type="ORF">GALL_79190</name>
</gene>
<name>A0A1J5T169_9ZZZZ</name>
<dbReference type="GO" id="GO:0016757">
    <property type="term" value="F:glycosyltransferase activity"/>
    <property type="evidence" value="ECO:0007669"/>
    <property type="project" value="InterPro"/>
</dbReference>
<dbReference type="AlphaFoldDB" id="A0A1J5T169"/>
<protein>
    <submittedName>
        <fullName evidence="1">Beta-barrel assembly-enhancing protease</fullName>
    </submittedName>
</protein>
<dbReference type="GO" id="GO:0008233">
    <property type="term" value="F:peptidase activity"/>
    <property type="evidence" value="ECO:0007669"/>
    <property type="project" value="UniProtKB-KW"/>
</dbReference>
<accession>A0A1J5T169</accession>
<organism evidence="1">
    <name type="scientific">mine drainage metagenome</name>
    <dbReference type="NCBI Taxonomy" id="410659"/>
    <lineage>
        <taxon>unclassified sequences</taxon>
        <taxon>metagenomes</taxon>
        <taxon>ecological metagenomes</taxon>
    </lineage>
</organism>
<comment type="caution">
    <text evidence="1">The sequence shown here is derived from an EMBL/GenBank/DDBJ whole genome shotgun (WGS) entry which is preliminary data.</text>
</comment>
<dbReference type="SUPFAM" id="SSF48452">
    <property type="entry name" value="TPR-like"/>
    <property type="match status" value="1"/>
</dbReference>
<dbReference type="PANTHER" id="PTHR44809:SF1">
    <property type="entry name" value="PROTEIN O-MANNOSYL-TRANSFERASE TMTC1"/>
    <property type="match status" value="1"/>
</dbReference>
<evidence type="ECO:0000313" key="1">
    <source>
        <dbReference type="EMBL" id="OIR09997.1"/>
    </source>
</evidence>
<keyword evidence="1" id="KW-0378">Hydrolase</keyword>
<dbReference type="PROSITE" id="PS50005">
    <property type="entry name" value="TPR"/>
    <property type="match status" value="3"/>
</dbReference>